<dbReference type="EMBL" id="CM055097">
    <property type="protein sequence ID" value="KAJ7554157.1"/>
    <property type="molecule type" value="Genomic_DNA"/>
</dbReference>
<dbReference type="Proteomes" id="UP001162992">
    <property type="component" value="Chromosome 6"/>
</dbReference>
<evidence type="ECO:0000313" key="1">
    <source>
        <dbReference type="EMBL" id="KAJ7554157.1"/>
    </source>
</evidence>
<gene>
    <name evidence="1" type="ORF">O6H91_06G128600</name>
</gene>
<sequence>MGSIDSSMDINPGALARDLLASLADEPNGSADVPASFLCPISLEPMVDPVTLCTGQTYERANIQRWFDGRHFTCPTTMLTIYDLSLTPNHTLRELIEDWYAHHGIIGKFQLEDIREVSSLLEEVRTNKKQSRNKALKVLSNLVEGDEKVKIEIVQTGGMSALLSQLDLLSSPFVNSEVLSIFVTLPLNEENKKLLMTPVHLSAIIGLLHEGSIDTKVKAAKLIFCLITGNQDRRNRIGTNLSVMAGLLSLLHEKTSSSALLSAFHVLQVLCSTSNQIRLLAARSGAVLPLVNLLSHPNYECVEQSLTILELLSTTREGCSTINEYDKSIPNIVAVITKISEICNEYAISLLEALCKSDMDKAAVQAVKAGVVVKLLLIIQSTCCGRMKKKALNLIKLLRHNILVDAMLISDTQLSQTMS</sequence>
<comment type="caution">
    <text evidence="1">The sequence shown here is derived from an EMBL/GenBank/DDBJ whole genome shotgun (WGS) entry which is preliminary data.</text>
</comment>
<organism evidence="1 2">
    <name type="scientific">Diphasiastrum complanatum</name>
    <name type="common">Issler's clubmoss</name>
    <name type="synonym">Lycopodium complanatum</name>
    <dbReference type="NCBI Taxonomy" id="34168"/>
    <lineage>
        <taxon>Eukaryota</taxon>
        <taxon>Viridiplantae</taxon>
        <taxon>Streptophyta</taxon>
        <taxon>Embryophyta</taxon>
        <taxon>Tracheophyta</taxon>
        <taxon>Lycopodiopsida</taxon>
        <taxon>Lycopodiales</taxon>
        <taxon>Lycopodiaceae</taxon>
        <taxon>Lycopodioideae</taxon>
        <taxon>Diphasiastrum</taxon>
    </lineage>
</organism>
<protein>
    <submittedName>
        <fullName evidence="1">Uncharacterized protein</fullName>
    </submittedName>
</protein>
<accession>A0ACC2DIS8</accession>
<keyword evidence="2" id="KW-1185">Reference proteome</keyword>
<evidence type="ECO:0000313" key="2">
    <source>
        <dbReference type="Proteomes" id="UP001162992"/>
    </source>
</evidence>
<name>A0ACC2DIS8_DIPCM</name>
<reference evidence="2" key="1">
    <citation type="journal article" date="2024" name="Proc. Natl. Acad. Sci. U.S.A.">
        <title>Extraordinary preservation of gene collinearity over three hundred million years revealed in homosporous lycophytes.</title>
        <authorList>
            <person name="Li C."/>
            <person name="Wickell D."/>
            <person name="Kuo L.Y."/>
            <person name="Chen X."/>
            <person name="Nie B."/>
            <person name="Liao X."/>
            <person name="Peng D."/>
            <person name="Ji J."/>
            <person name="Jenkins J."/>
            <person name="Williams M."/>
            <person name="Shu S."/>
            <person name="Plott C."/>
            <person name="Barry K."/>
            <person name="Rajasekar S."/>
            <person name="Grimwood J."/>
            <person name="Han X."/>
            <person name="Sun S."/>
            <person name="Hou Z."/>
            <person name="He W."/>
            <person name="Dai G."/>
            <person name="Sun C."/>
            <person name="Schmutz J."/>
            <person name="Leebens-Mack J.H."/>
            <person name="Li F.W."/>
            <person name="Wang L."/>
        </authorList>
    </citation>
    <scope>NUCLEOTIDE SEQUENCE [LARGE SCALE GENOMIC DNA]</scope>
    <source>
        <strain evidence="2">cv. PW_Plant_1</strain>
    </source>
</reference>
<proteinExistence type="predicted"/>